<evidence type="ECO:0000259" key="1">
    <source>
        <dbReference type="PROSITE" id="PS51186"/>
    </source>
</evidence>
<protein>
    <submittedName>
        <fullName evidence="2">Ribosomal-protein-alanine N-acetyltransferase</fullName>
        <ecNumber evidence="2">2.3.1.267</ecNumber>
    </submittedName>
</protein>
<proteinExistence type="predicted"/>
<feature type="domain" description="N-acetyltransferase" evidence="1">
    <location>
        <begin position="1"/>
        <end position="163"/>
    </location>
</feature>
<gene>
    <name evidence="2" type="ORF">J2Z37_003725</name>
</gene>
<dbReference type="InterPro" id="IPR016181">
    <property type="entry name" value="Acyl_CoA_acyltransferase"/>
</dbReference>
<evidence type="ECO:0000313" key="2">
    <source>
        <dbReference type="EMBL" id="MBP1933712.1"/>
    </source>
</evidence>
<dbReference type="RefSeq" id="WP_209811729.1">
    <property type="nucleotide sequence ID" value="NZ_JAGGKT010000013.1"/>
</dbReference>
<evidence type="ECO:0000313" key="3">
    <source>
        <dbReference type="Proteomes" id="UP001519343"/>
    </source>
</evidence>
<name>A0ABS4GUI7_9BACL</name>
<dbReference type="Pfam" id="PF13302">
    <property type="entry name" value="Acetyltransf_3"/>
    <property type="match status" value="1"/>
</dbReference>
<accession>A0ABS4GUI7</accession>
<dbReference type="InterPro" id="IPR000182">
    <property type="entry name" value="GNAT_dom"/>
</dbReference>
<dbReference type="SUPFAM" id="SSF55729">
    <property type="entry name" value="Acyl-CoA N-acyltransferases (Nat)"/>
    <property type="match status" value="1"/>
</dbReference>
<dbReference type="EC" id="2.3.1.267" evidence="2"/>
<sequence>MILRPLEEKDTEALFELFKEEKGANWIDFPITSLQRFKGHISELLAGEFLGFAVPRVILDPVTQKIAGLILLTNIDTENQSAEMGTWLGFNYRGSGLNQQAKAEMIQYAFTELNLAKILLVTAEQNIASIKAIAKLPYTCKTRGDEYGALKKHYAFLYRKNILIYKITHEDFFAKK</sequence>
<dbReference type="Gene3D" id="3.40.630.30">
    <property type="match status" value="1"/>
</dbReference>
<dbReference type="Proteomes" id="UP001519343">
    <property type="component" value="Unassembled WGS sequence"/>
</dbReference>
<dbReference type="PROSITE" id="PS51186">
    <property type="entry name" value="GNAT"/>
    <property type="match status" value="1"/>
</dbReference>
<comment type="caution">
    <text evidence="2">The sequence shown here is derived from an EMBL/GenBank/DDBJ whole genome shotgun (WGS) entry which is preliminary data.</text>
</comment>
<organism evidence="2 3">
    <name type="scientific">Ammoniphilus resinae</name>
    <dbReference type="NCBI Taxonomy" id="861532"/>
    <lineage>
        <taxon>Bacteria</taxon>
        <taxon>Bacillati</taxon>
        <taxon>Bacillota</taxon>
        <taxon>Bacilli</taxon>
        <taxon>Bacillales</taxon>
        <taxon>Paenibacillaceae</taxon>
        <taxon>Aneurinibacillus group</taxon>
        <taxon>Ammoniphilus</taxon>
    </lineage>
</organism>
<dbReference type="GO" id="GO:0008999">
    <property type="term" value="F:protein-N-terminal-alanine acetyltransferase activity"/>
    <property type="evidence" value="ECO:0007669"/>
    <property type="project" value="UniProtKB-EC"/>
</dbReference>
<keyword evidence="2" id="KW-0012">Acyltransferase</keyword>
<dbReference type="EMBL" id="JAGGKT010000013">
    <property type="protein sequence ID" value="MBP1933712.1"/>
    <property type="molecule type" value="Genomic_DNA"/>
</dbReference>
<keyword evidence="2" id="KW-0808">Transferase</keyword>
<keyword evidence="3" id="KW-1185">Reference proteome</keyword>
<dbReference type="PANTHER" id="PTHR43610:SF1">
    <property type="entry name" value="N-ACETYLTRANSFERASE DOMAIN-CONTAINING PROTEIN"/>
    <property type="match status" value="1"/>
</dbReference>
<dbReference type="PANTHER" id="PTHR43610">
    <property type="entry name" value="BLL6696 PROTEIN"/>
    <property type="match status" value="1"/>
</dbReference>
<reference evidence="2 3" key="1">
    <citation type="submission" date="2021-03" db="EMBL/GenBank/DDBJ databases">
        <title>Genomic Encyclopedia of Type Strains, Phase IV (KMG-IV): sequencing the most valuable type-strain genomes for metagenomic binning, comparative biology and taxonomic classification.</title>
        <authorList>
            <person name="Goeker M."/>
        </authorList>
    </citation>
    <scope>NUCLEOTIDE SEQUENCE [LARGE SCALE GENOMIC DNA]</scope>
    <source>
        <strain evidence="2 3">DSM 24738</strain>
    </source>
</reference>